<organism evidence="1 2">
    <name type="scientific">Apiospora kogelbergensis</name>
    <dbReference type="NCBI Taxonomy" id="1337665"/>
    <lineage>
        <taxon>Eukaryota</taxon>
        <taxon>Fungi</taxon>
        <taxon>Dikarya</taxon>
        <taxon>Ascomycota</taxon>
        <taxon>Pezizomycotina</taxon>
        <taxon>Sordariomycetes</taxon>
        <taxon>Xylariomycetidae</taxon>
        <taxon>Amphisphaeriales</taxon>
        <taxon>Apiosporaceae</taxon>
        <taxon>Apiospora</taxon>
    </lineage>
</organism>
<dbReference type="Proteomes" id="UP001392437">
    <property type="component" value="Unassembled WGS sequence"/>
</dbReference>
<dbReference type="EMBL" id="JAQQWP010000001">
    <property type="protein sequence ID" value="KAK8132135.1"/>
    <property type="molecule type" value="Genomic_DNA"/>
</dbReference>
<sequence length="170" mass="18665">MDPTKIILPGLGDPAPGLYVLSRSVTKRLESLRIPVATAEGQSLIQALGSVTKQSRGIKYLLHRALFQQVVISVVDLSHFDDGSARILHSTPDELLTRVFHRPKLLSRATEHDTDLLVHRCRGSIACPDKPHPQQAILLHWKTDRAAVKTARCILTVLSLAIELSSICVG</sequence>
<gene>
    <name evidence="1" type="ORF">PG999_000308</name>
</gene>
<protein>
    <submittedName>
        <fullName evidence="1">Uncharacterized protein</fullName>
    </submittedName>
</protein>
<reference evidence="1 2" key="1">
    <citation type="submission" date="2023-01" db="EMBL/GenBank/DDBJ databases">
        <title>Analysis of 21 Apiospora genomes using comparative genomics revels a genus with tremendous synthesis potential of carbohydrate active enzymes and secondary metabolites.</title>
        <authorList>
            <person name="Sorensen T."/>
        </authorList>
    </citation>
    <scope>NUCLEOTIDE SEQUENCE [LARGE SCALE GENOMIC DNA]</scope>
    <source>
        <strain evidence="1 2">CBS 117206</strain>
    </source>
</reference>
<comment type="caution">
    <text evidence="1">The sequence shown here is derived from an EMBL/GenBank/DDBJ whole genome shotgun (WGS) entry which is preliminary data.</text>
</comment>
<evidence type="ECO:0000313" key="2">
    <source>
        <dbReference type="Proteomes" id="UP001392437"/>
    </source>
</evidence>
<accession>A0AAW0RB67</accession>
<keyword evidence="2" id="KW-1185">Reference proteome</keyword>
<dbReference type="AlphaFoldDB" id="A0AAW0RB67"/>
<evidence type="ECO:0000313" key="1">
    <source>
        <dbReference type="EMBL" id="KAK8132135.1"/>
    </source>
</evidence>
<proteinExistence type="predicted"/>
<name>A0AAW0RB67_9PEZI</name>